<evidence type="ECO:0000256" key="3">
    <source>
        <dbReference type="ARBA" id="ARBA00023002"/>
    </source>
</evidence>
<dbReference type="InterPro" id="IPR018211">
    <property type="entry name" value="ADH_Fe_CS"/>
</dbReference>
<dbReference type="EC" id="1.1.1.6" evidence="6"/>
<comment type="caution">
    <text evidence="10">The sequence shown here is derived from an EMBL/GenBank/DDBJ whole genome shotgun (WGS) entry which is preliminary data.</text>
</comment>
<keyword evidence="4" id="KW-0520">NAD</keyword>
<reference evidence="10 11" key="1">
    <citation type="journal article" date="2016" name="Nat. Microbiol.">
        <title>The Mouse Intestinal Bacterial Collection (miBC) provides host-specific insight into cultured diversity and functional potential of the gut microbiota.</title>
        <authorList>
            <person name="Lagkouvardos I."/>
            <person name="Pukall R."/>
            <person name="Abt B."/>
            <person name="Foesel B.U."/>
            <person name="Meier-Kolthoff J.P."/>
            <person name="Kumar N."/>
            <person name="Bresciani A."/>
            <person name="Martinez I."/>
            <person name="Just S."/>
            <person name="Ziegler C."/>
            <person name="Brugiroux S."/>
            <person name="Garzetti D."/>
            <person name="Wenning M."/>
            <person name="Bui T.P."/>
            <person name="Wang J."/>
            <person name="Hugenholtz F."/>
            <person name="Plugge C.M."/>
            <person name="Peterson D.A."/>
            <person name="Hornef M.W."/>
            <person name="Baines J.F."/>
            <person name="Smidt H."/>
            <person name="Walter J."/>
            <person name="Kristiansen K."/>
            <person name="Nielsen H.B."/>
            <person name="Haller D."/>
            <person name="Overmann J."/>
            <person name="Stecher B."/>
            <person name="Clavel T."/>
        </authorList>
    </citation>
    <scope>NUCLEOTIDE SEQUENCE [LARGE SCALE GENOMIC DNA]</scope>
    <source>
        <strain evidence="10 11">DSM 28560</strain>
    </source>
</reference>
<comment type="similarity">
    <text evidence="1">Belongs to the iron-containing alcohol dehydrogenase family.</text>
</comment>
<name>A0A4R4FAV9_9FIRM</name>
<dbReference type="Gene3D" id="1.20.1090.10">
    <property type="entry name" value="Dehydroquinate synthase-like - alpha domain"/>
    <property type="match status" value="1"/>
</dbReference>
<dbReference type="PANTHER" id="PTHR43616">
    <property type="entry name" value="GLYCEROL DEHYDROGENASE"/>
    <property type="match status" value="1"/>
</dbReference>
<evidence type="ECO:0000256" key="5">
    <source>
        <dbReference type="ARBA" id="ARBA00037918"/>
    </source>
</evidence>
<sequence length="305" mass="32970">MTKERIEEAISKARAFQAEAIVGIGGGKAIDTAKCVTSELEVPLIAIPTSASTDAPTIAMAIIYNDRHEHEDVYYFSKNPDMVLIDSSVIAKAPVRFLVSGMGDALATAFEARTTMAMDSNNYICQESGSYRRTRTAEIIAEECLRTIMQNGRLAKLANENGIVTEPLEAVIEANTLMSGLGFENVGCAAAHCICNGLSSLPGGDNALHGEKVAFGVICQLLAEHAPVKEIEEVIQFNLSVGLPVTLKDMGIETNEETYEKIAGDPDRTEWQREPFYTNARIVADIVKCADELGKMYAGRASLDT</sequence>
<evidence type="ECO:0000256" key="7">
    <source>
        <dbReference type="ARBA" id="ARBA00040132"/>
    </source>
</evidence>
<dbReference type="InterPro" id="IPR001670">
    <property type="entry name" value="ADH_Fe/GldA"/>
</dbReference>
<dbReference type="AlphaFoldDB" id="A0A4R4FAV9"/>
<dbReference type="Proteomes" id="UP000295710">
    <property type="component" value="Unassembled WGS sequence"/>
</dbReference>
<evidence type="ECO:0000256" key="1">
    <source>
        <dbReference type="ARBA" id="ARBA00007358"/>
    </source>
</evidence>
<comment type="pathway">
    <text evidence="5">Polyol metabolism; glycerol fermentation; glycerone phosphate from glycerol (oxidative route): step 1/2.</text>
</comment>
<dbReference type="GO" id="GO:0005829">
    <property type="term" value="C:cytosol"/>
    <property type="evidence" value="ECO:0007669"/>
    <property type="project" value="TreeGrafter"/>
</dbReference>
<keyword evidence="2" id="KW-0479">Metal-binding</keyword>
<dbReference type="PANTHER" id="PTHR43616:SF5">
    <property type="entry name" value="GLYCEROL DEHYDROGENASE 1"/>
    <property type="match status" value="1"/>
</dbReference>
<dbReference type="CDD" id="cd08170">
    <property type="entry name" value="GlyDH"/>
    <property type="match status" value="1"/>
</dbReference>
<gene>
    <name evidence="10" type="ORF">E1963_17300</name>
</gene>
<comment type="catalytic activity">
    <reaction evidence="8">
        <text>glycerol + NAD(+) = dihydroxyacetone + NADH + H(+)</text>
        <dbReference type="Rhea" id="RHEA:13769"/>
        <dbReference type="ChEBI" id="CHEBI:15378"/>
        <dbReference type="ChEBI" id="CHEBI:16016"/>
        <dbReference type="ChEBI" id="CHEBI:17754"/>
        <dbReference type="ChEBI" id="CHEBI:57540"/>
        <dbReference type="ChEBI" id="CHEBI:57945"/>
        <dbReference type="EC" id="1.1.1.6"/>
    </reaction>
</comment>
<evidence type="ECO:0000313" key="10">
    <source>
        <dbReference type="EMBL" id="TDA20401.1"/>
    </source>
</evidence>
<dbReference type="PROSITE" id="PS00913">
    <property type="entry name" value="ADH_IRON_1"/>
    <property type="match status" value="1"/>
</dbReference>
<proteinExistence type="inferred from homology"/>
<dbReference type="EMBL" id="SMMX01000022">
    <property type="protein sequence ID" value="TDA20401.1"/>
    <property type="molecule type" value="Genomic_DNA"/>
</dbReference>
<organism evidence="10 11">
    <name type="scientific">Extibacter muris</name>
    <dbReference type="NCBI Taxonomy" id="1796622"/>
    <lineage>
        <taxon>Bacteria</taxon>
        <taxon>Bacillati</taxon>
        <taxon>Bacillota</taxon>
        <taxon>Clostridia</taxon>
        <taxon>Lachnospirales</taxon>
        <taxon>Lachnospiraceae</taxon>
        <taxon>Extibacter</taxon>
    </lineage>
</organism>
<evidence type="ECO:0000256" key="6">
    <source>
        <dbReference type="ARBA" id="ARBA00039147"/>
    </source>
</evidence>
<feature type="domain" description="Alcohol dehydrogenase iron-type/glycerol dehydrogenase GldA" evidence="9">
    <location>
        <begin position="2"/>
        <end position="86"/>
    </location>
</feature>
<evidence type="ECO:0000256" key="8">
    <source>
        <dbReference type="ARBA" id="ARBA00049006"/>
    </source>
</evidence>
<evidence type="ECO:0000259" key="9">
    <source>
        <dbReference type="Pfam" id="PF00465"/>
    </source>
</evidence>
<dbReference type="InterPro" id="IPR016205">
    <property type="entry name" value="Glycerol_DH"/>
</dbReference>
<evidence type="ECO:0000313" key="11">
    <source>
        <dbReference type="Proteomes" id="UP000295710"/>
    </source>
</evidence>
<evidence type="ECO:0000256" key="4">
    <source>
        <dbReference type="ARBA" id="ARBA00023027"/>
    </source>
</evidence>
<accession>A0A4R4FAV9</accession>
<protein>
    <recommendedName>
        <fullName evidence="7">Glycerol dehydrogenase</fullName>
        <ecNumber evidence="6">1.1.1.6</ecNumber>
    </recommendedName>
</protein>
<keyword evidence="11" id="KW-1185">Reference proteome</keyword>
<dbReference type="Gene3D" id="3.40.50.1970">
    <property type="match status" value="1"/>
</dbReference>
<dbReference type="Pfam" id="PF00465">
    <property type="entry name" value="Fe-ADH"/>
    <property type="match status" value="1"/>
</dbReference>
<evidence type="ECO:0000256" key="2">
    <source>
        <dbReference type="ARBA" id="ARBA00022723"/>
    </source>
</evidence>
<dbReference type="GO" id="GO:0046872">
    <property type="term" value="F:metal ion binding"/>
    <property type="evidence" value="ECO:0007669"/>
    <property type="project" value="UniProtKB-KW"/>
</dbReference>
<dbReference type="SUPFAM" id="SSF56796">
    <property type="entry name" value="Dehydroquinate synthase-like"/>
    <property type="match status" value="1"/>
</dbReference>
<keyword evidence="3" id="KW-0560">Oxidoreductase</keyword>
<dbReference type="GO" id="GO:0008888">
    <property type="term" value="F:glycerol dehydrogenase (NAD+) activity"/>
    <property type="evidence" value="ECO:0007669"/>
    <property type="project" value="UniProtKB-EC"/>
</dbReference>